<evidence type="ECO:0000313" key="3">
    <source>
        <dbReference type="Proteomes" id="UP000198324"/>
    </source>
</evidence>
<name>A0A238XX11_9BACT</name>
<evidence type="ECO:0008006" key="4">
    <source>
        <dbReference type="Google" id="ProtNLM"/>
    </source>
</evidence>
<keyword evidence="3" id="KW-1185">Reference proteome</keyword>
<dbReference type="PROSITE" id="PS51257">
    <property type="entry name" value="PROKAR_LIPOPROTEIN"/>
    <property type="match status" value="1"/>
</dbReference>
<dbReference type="EMBL" id="FZOC01000001">
    <property type="protein sequence ID" value="SNR62973.1"/>
    <property type="molecule type" value="Genomic_DNA"/>
</dbReference>
<feature type="region of interest" description="Disordered" evidence="1">
    <location>
        <begin position="126"/>
        <end position="152"/>
    </location>
</feature>
<dbReference type="Proteomes" id="UP000198324">
    <property type="component" value="Unassembled WGS sequence"/>
</dbReference>
<reference evidence="2 3" key="1">
    <citation type="submission" date="2017-06" db="EMBL/GenBank/DDBJ databases">
        <authorList>
            <person name="Kim H.J."/>
            <person name="Triplett B.A."/>
        </authorList>
    </citation>
    <scope>NUCLEOTIDE SEQUENCE [LARGE SCALE GENOMIC DNA]</scope>
    <source>
        <strain evidence="2 3">DSM 13116</strain>
    </source>
</reference>
<evidence type="ECO:0000256" key="1">
    <source>
        <dbReference type="SAM" id="MobiDB-lite"/>
    </source>
</evidence>
<dbReference type="AlphaFoldDB" id="A0A238XX11"/>
<accession>A0A238XX11</accession>
<gene>
    <name evidence="2" type="ORF">SAMN04488503_0473</name>
</gene>
<sequence length="244" mass="26292">MNTARLSILPCIVILLAGLAVVGCGNPGTSYYSSLKRTAVDAKNDILGTRPTTTELFVEDKTPLADINFDAADMMVGQFLPDLNKRSPIYFEPFTNRVDLGDPSPFGALVAEQVAARLTQRTFMMTRGQPPRAPKPAEGEPAPAKRSYGPNEPRPCLMTGTYLVTPQIIYVSAQVATLDSGLLLGAHTWTIPVNSNTRALLPQLRHTPGGGVKPTVSTKLTGVPHTIANPDGQPQNYVDRDLVR</sequence>
<dbReference type="OrthoDB" id="5451319at2"/>
<proteinExistence type="predicted"/>
<dbReference type="RefSeq" id="WP_089271324.1">
    <property type="nucleotide sequence ID" value="NZ_FZOC01000001.1"/>
</dbReference>
<evidence type="ECO:0000313" key="2">
    <source>
        <dbReference type="EMBL" id="SNR62973.1"/>
    </source>
</evidence>
<protein>
    <recommendedName>
        <fullName evidence="4">FlgO domain-containing protein</fullName>
    </recommendedName>
</protein>
<organism evidence="2 3">
    <name type="scientific">Humidesulfovibrio mexicanus</name>
    <dbReference type="NCBI Taxonomy" id="147047"/>
    <lineage>
        <taxon>Bacteria</taxon>
        <taxon>Pseudomonadati</taxon>
        <taxon>Thermodesulfobacteriota</taxon>
        <taxon>Desulfovibrionia</taxon>
        <taxon>Desulfovibrionales</taxon>
        <taxon>Desulfovibrionaceae</taxon>
        <taxon>Humidesulfovibrio</taxon>
    </lineage>
</organism>